<evidence type="ECO:0000313" key="1">
    <source>
        <dbReference type="EMBL" id="QJA90041.1"/>
    </source>
</evidence>
<gene>
    <name evidence="1" type="ORF">MM415B02455_0004</name>
</gene>
<accession>A0A6M3L9N0</accession>
<proteinExistence type="predicted"/>
<dbReference type="EMBL" id="MT142887">
    <property type="protein sequence ID" value="QJA90041.1"/>
    <property type="molecule type" value="Genomic_DNA"/>
</dbReference>
<sequence>MDTLFTLRQDIRQALSECKRRRKYQPSGNYTPVEETALTALFEAERTLSRMIDKQRGESHVLSP</sequence>
<organism evidence="1">
    <name type="scientific">viral metagenome</name>
    <dbReference type="NCBI Taxonomy" id="1070528"/>
    <lineage>
        <taxon>unclassified sequences</taxon>
        <taxon>metagenomes</taxon>
        <taxon>organismal metagenomes</taxon>
    </lineage>
</organism>
<name>A0A6M3L9N0_9ZZZZ</name>
<dbReference type="AlphaFoldDB" id="A0A6M3L9N0"/>
<protein>
    <submittedName>
        <fullName evidence="1">Uncharacterized protein</fullName>
    </submittedName>
</protein>
<reference evidence="1" key="1">
    <citation type="submission" date="2020-03" db="EMBL/GenBank/DDBJ databases">
        <title>The deep terrestrial virosphere.</title>
        <authorList>
            <person name="Holmfeldt K."/>
            <person name="Nilsson E."/>
            <person name="Simone D."/>
            <person name="Lopez-Fernandez M."/>
            <person name="Wu X."/>
            <person name="de Brujin I."/>
            <person name="Lundin D."/>
            <person name="Andersson A."/>
            <person name="Bertilsson S."/>
            <person name="Dopson M."/>
        </authorList>
    </citation>
    <scope>NUCLEOTIDE SEQUENCE</scope>
    <source>
        <strain evidence="1">MM415B02455</strain>
    </source>
</reference>